<proteinExistence type="evidence at transcript level"/>
<sequence length="159" mass="17472">CAGPTAPRPKPKPEGKRKSGWWSGTGRNVPPKPQTKPKPEPPKNTGSKPKKSGWWSGKDRNVPPKPKSKPNIPSTKKGIDSKPNSTPKKQTETDMKTVIEGFEGIKLKAYDAQPKNPKVHDTTIGIGFNLNRPDAQSTFEKIVPGKDFDKVKSGKKKKK</sequence>
<accession>B3ITC2</accession>
<name>B3ITC2_MERLU</name>
<feature type="region of interest" description="Disordered" evidence="1">
    <location>
        <begin position="1"/>
        <end position="96"/>
    </location>
</feature>
<reference evidence="2" key="1">
    <citation type="submission" date="2006-03" db="EMBL/GenBank/DDBJ databases">
        <title>A novel matrix protein ML-CL14 from the crossed lamellar and homogeneous layers of the bivalve Meretrix lusoria.</title>
        <authorList>
            <person name="Harada M."/>
            <person name="Samata T."/>
        </authorList>
    </citation>
    <scope>NUCLEOTIDE SEQUENCE</scope>
</reference>
<evidence type="ECO:0000313" key="2">
    <source>
        <dbReference type="EMBL" id="BAG50303.1"/>
    </source>
</evidence>
<gene>
    <name evidence="2" type="primary">CL14</name>
</gene>
<evidence type="ECO:0000256" key="1">
    <source>
        <dbReference type="SAM" id="MobiDB-lite"/>
    </source>
</evidence>
<organism evidence="2">
    <name type="scientific">Meretrix lusoria</name>
    <name type="common">Hard clam</name>
    <name type="synonym">Common Orient clam</name>
    <dbReference type="NCBI Taxonomy" id="74491"/>
    <lineage>
        <taxon>Eukaryota</taxon>
        <taxon>Metazoa</taxon>
        <taxon>Spiralia</taxon>
        <taxon>Lophotrochozoa</taxon>
        <taxon>Mollusca</taxon>
        <taxon>Bivalvia</taxon>
        <taxon>Autobranchia</taxon>
        <taxon>Heteroconchia</taxon>
        <taxon>Euheterodonta</taxon>
        <taxon>Imparidentia</taxon>
        <taxon>Neoheterodontei</taxon>
        <taxon>Venerida</taxon>
        <taxon>Veneroidea</taxon>
        <taxon>Veneridae</taxon>
        <taxon>Meretrix</taxon>
    </lineage>
</organism>
<dbReference type="AlphaFoldDB" id="B3ITC2"/>
<feature type="non-terminal residue" evidence="2">
    <location>
        <position position="1"/>
    </location>
</feature>
<feature type="non-terminal residue" evidence="2">
    <location>
        <position position="159"/>
    </location>
</feature>
<protein>
    <submittedName>
        <fullName evidence="2">Uncharacterized protein CL14</fullName>
    </submittedName>
</protein>
<dbReference type="EMBL" id="AB254381">
    <property type="protein sequence ID" value="BAG50303.1"/>
    <property type="molecule type" value="mRNA"/>
</dbReference>